<feature type="domain" description="Ferric siderophore reductase C-terminal" evidence="2">
    <location>
        <begin position="212"/>
        <end position="232"/>
    </location>
</feature>
<evidence type="ECO:0000313" key="3">
    <source>
        <dbReference type="EMBL" id="QNG55158.1"/>
    </source>
</evidence>
<dbReference type="EMBL" id="CP060131">
    <property type="protein sequence ID" value="QNG55158.1"/>
    <property type="molecule type" value="Genomic_DNA"/>
</dbReference>
<dbReference type="KEGG" id="ppel:H6H00_15630"/>
<dbReference type="AlphaFoldDB" id="A0A7G7MQU7"/>
<sequence length="236" mass="25046">METDVRDVLADVGRLSPFFLVRTGPDAGGPGRRPLRDLYTDPEPLRARIAHVRTVLHSDDRVAASIAFQGIAALVLSPPLAAVAVHGVLPHLGPDVLHWRPVEGGPWELWCPDPTGTAVADGAAALAGALFEDHLRPLVAAVRAQVAVSERVLWGSVASSVASGKRLIGAQRPQAADAAARVAERLLDTGPLAGTGERRAPTGPDHGWTFRRRSCCLYYRVRDGGLCGDCVLNRDG</sequence>
<dbReference type="InterPro" id="IPR022770">
    <property type="entry name" value="IucA/IucC-like_C"/>
</dbReference>
<feature type="domain" description="Aerobactin siderophore biosynthesis IucA/IucC-like C-terminal" evidence="1">
    <location>
        <begin position="71"/>
        <end position="191"/>
    </location>
</feature>
<dbReference type="Proteomes" id="UP000515728">
    <property type="component" value="Chromosome"/>
</dbReference>
<organism evidence="3 4">
    <name type="scientific">Pseudonocardia petroleophila</name>
    <dbReference type="NCBI Taxonomy" id="37331"/>
    <lineage>
        <taxon>Bacteria</taxon>
        <taxon>Bacillati</taxon>
        <taxon>Actinomycetota</taxon>
        <taxon>Actinomycetes</taxon>
        <taxon>Pseudonocardiales</taxon>
        <taxon>Pseudonocardiaceae</taxon>
        <taxon>Pseudonocardia</taxon>
    </lineage>
</organism>
<name>A0A7G7MQU7_9PSEU</name>
<dbReference type="InterPro" id="IPR024726">
    <property type="entry name" value="FhuF_C"/>
</dbReference>
<gene>
    <name evidence="3" type="ORF">H6H00_15630</name>
</gene>
<evidence type="ECO:0000259" key="1">
    <source>
        <dbReference type="Pfam" id="PF06276"/>
    </source>
</evidence>
<evidence type="ECO:0000259" key="2">
    <source>
        <dbReference type="Pfam" id="PF11575"/>
    </source>
</evidence>
<dbReference type="GO" id="GO:0003824">
    <property type="term" value="F:catalytic activity"/>
    <property type="evidence" value="ECO:0007669"/>
    <property type="project" value="UniProtKB-ARBA"/>
</dbReference>
<reference evidence="3 4" key="1">
    <citation type="submission" date="2020-08" db="EMBL/GenBank/DDBJ databases">
        <authorList>
            <person name="Mo P."/>
        </authorList>
    </citation>
    <scope>NUCLEOTIDE SEQUENCE [LARGE SCALE GENOMIC DNA]</scope>
    <source>
        <strain evidence="3 4">CGMCC 4.1532</strain>
    </source>
</reference>
<protein>
    <submittedName>
        <fullName evidence="3">(2Fe-2S)-binding protein</fullName>
    </submittedName>
</protein>
<dbReference type="Pfam" id="PF11575">
    <property type="entry name" value="FhuF_C"/>
    <property type="match status" value="1"/>
</dbReference>
<dbReference type="GO" id="GO:0051537">
    <property type="term" value="F:2 iron, 2 sulfur cluster binding"/>
    <property type="evidence" value="ECO:0007669"/>
    <property type="project" value="InterPro"/>
</dbReference>
<keyword evidence="4" id="KW-1185">Reference proteome</keyword>
<proteinExistence type="predicted"/>
<accession>A0A7G7MQU7</accession>
<evidence type="ECO:0000313" key="4">
    <source>
        <dbReference type="Proteomes" id="UP000515728"/>
    </source>
</evidence>
<dbReference type="Pfam" id="PF06276">
    <property type="entry name" value="FhuF"/>
    <property type="match status" value="1"/>
</dbReference>
<dbReference type="RefSeq" id="WP_185721956.1">
    <property type="nucleotide sequence ID" value="NZ_BAAAWI010000001.1"/>
</dbReference>